<evidence type="ECO:0000256" key="3">
    <source>
        <dbReference type="ARBA" id="ARBA00022821"/>
    </source>
</evidence>
<dbReference type="InterPro" id="IPR041118">
    <property type="entry name" value="Rx_N"/>
</dbReference>
<keyword evidence="1" id="KW-0677">Repeat</keyword>
<gene>
    <name evidence="7" type="ORF">POTOM_054303</name>
</gene>
<evidence type="ECO:0000259" key="5">
    <source>
        <dbReference type="Pfam" id="PF18052"/>
    </source>
</evidence>
<evidence type="ECO:0000256" key="1">
    <source>
        <dbReference type="ARBA" id="ARBA00022737"/>
    </source>
</evidence>
<evidence type="ECO:0000256" key="2">
    <source>
        <dbReference type="ARBA" id="ARBA00022741"/>
    </source>
</evidence>
<dbReference type="Proteomes" id="UP000886885">
    <property type="component" value="Chromosome 17A"/>
</dbReference>
<reference evidence="7" key="1">
    <citation type="journal article" date="2020" name="bioRxiv">
        <title>Hybrid origin of Populus tomentosa Carr. identified through genome sequencing and phylogenomic analysis.</title>
        <authorList>
            <person name="An X."/>
            <person name="Gao K."/>
            <person name="Chen Z."/>
            <person name="Li J."/>
            <person name="Yang X."/>
            <person name="Yang X."/>
            <person name="Zhou J."/>
            <person name="Guo T."/>
            <person name="Zhao T."/>
            <person name="Huang S."/>
            <person name="Miao D."/>
            <person name="Khan W.U."/>
            <person name="Rao P."/>
            <person name="Ye M."/>
            <person name="Lei B."/>
            <person name="Liao W."/>
            <person name="Wang J."/>
            <person name="Ji L."/>
            <person name="Li Y."/>
            <person name="Guo B."/>
            <person name="Mustafa N.S."/>
            <person name="Li S."/>
            <person name="Yun Q."/>
            <person name="Keller S.R."/>
            <person name="Mao J."/>
            <person name="Zhang R."/>
            <person name="Strauss S.H."/>
        </authorList>
    </citation>
    <scope>NUCLEOTIDE SEQUENCE</scope>
    <source>
        <strain evidence="7">GM15</strain>
        <tissue evidence="7">Leaf</tissue>
    </source>
</reference>
<protein>
    <recommendedName>
        <fullName evidence="9">Rx N-terminal domain-containing protein</fullName>
    </recommendedName>
</protein>
<comment type="caution">
    <text evidence="7">The sequence shown here is derived from an EMBL/GenBank/DDBJ whole genome shotgun (WGS) entry which is preliminary data.</text>
</comment>
<feature type="domain" description="Disease resistance R13L4/SHOC-2-like LRR" evidence="6">
    <location>
        <begin position="204"/>
        <end position="412"/>
    </location>
</feature>
<dbReference type="OrthoDB" id="2018467at2759"/>
<sequence length="491" mass="56193">MAEAFAAEIAKSLLGKLGSFAVQEFRLAWGLEDDLARLEERLKAINVVLSDAEKQQSKNDRIRLWLHMLREVLYDAEDVLDEIECETLERRVVKTKGSTSRKVQHFFTSSNMIPFSLKMGHKIKKIIERLAEISSLKSEFNLSEQATDCSHVLHEETGMNRSFESFSGLIGRDEDKECIISLLEAPFKFPNNFHQVRSIVFVDSIVGPTCKIDFEKCLSEFKHLRSLELLDDSAFEAFPERIGALKHLRYLYFRSNAKIKRLPKSIFKLQNLQALLIGLGLEELPKDVRYMISLRFLYLVTQQKRLPEGGIGCLECLQTLFIAHCENLEDLCEDIQGLKSLRKLVIFECDSLISLPRSIKCLTTLEELFIIKCEKLNLMTIEEGKKGKIEPLFPSLRIVLFATVLATIALPNQLFQGSAESLHTFIIRDCPNIREMSECISNLKKLQNLEIIDCPRLSKRCIRGIGEDWPKIKHIPKIKVDNDDSGEEISD</sequence>
<dbReference type="PANTHER" id="PTHR36766">
    <property type="entry name" value="PLANT BROAD-SPECTRUM MILDEW RESISTANCE PROTEIN RPW8"/>
    <property type="match status" value="1"/>
</dbReference>
<dbReference type="GO" id="GO:0005524">
    <property type="term" value="F:ATP binding"/>
    <property type="evidence" value="ECO:0007669"/>
    <property type="project" value="UniProtKB-KW"/>
</dbReference>
<proteinExistence type="predicted"/>
<keyword evidence="2" id="KW-0547">Nucleotide-binding</keyword>
<dbReference type="EMBL" id="JAAWWB010000033">
    <property type="protein sequence ID" value="KAG6743349.1"/>
    <property type="molecule type" value="Genomic_DNA"/>
</dbReference>
<name>A0A8X8C8C2_POPTO</name>
<organism evidence="7 8">
    <name type="scientific">Populus tomentosa</name>
    <name type="common">Chinese white poplar</name>
    <dbReference type="NCBI Taxonomy" id="118781"/>
    <lineage>
        <taxon>Eukaryota</taxon>
        <taxon>Viridiplantae</taxon>
        <taxon>Streptophyta</taxon>
        <taxon>Embryophyta</taxon>
        <taxon>Tracheophyta</taxon>
        <taxon>Spermatophyta</taxon>
        <taxon>Magnoliopsida</taxon>
        <taxon>eudicotyledons</taxon>
        <taxon>Gunneridae</taxon>
        <taxon>Pentapetalae</taxon>
        <taxon>rosids</taxon>
        <taxon>fabids</taxon>
        <taxon>Malpighiales</taxon>
        <taxon>Salicaceae</taxon>
        <taxon>Saliceae</taxon>
        <taxon>Populus</taxon>
    </lineage>
</organism>
<feature type="domain" description="Disease resistance N-terminal" evidence="5">
    <location>
        <begin position="11"/>
        <end position="98"/>
    </location>
</feature>
<dbReference type="Pfam" id="PF18052">
    <property type="entry name" value="Rx_N"/>
    <property type="match status" value="1"/>
</dbReference>
<dbReference type="GO" id="GO:0006952">
    <property type="term" value="P:defense response"/>
    <property type="evidence" value="ECO:0007669"/>
    <property type="project" value="UniProtKB-KW"/>
</dbReference>
<keyword evidence="3" id="KW-0611">Plant defense</keyword>
<dbReference type="InterPro" id="IPR055414">
    <property type="entry name" value="LRR_R13L4/SHOC2-like"/>
</dbReference>
<keyword evidence="4" id="KW-0067">ATP-binding</keyword>
<accession>A0A8X8C8C2</accession>
<evidence type="ECO:0000313" key="8">
    <source>
        <dbReference type="Proteomes" id="UP000886885"/>
    </source>
</evidence>
<evidence type="ECO:0008006" key="9">
    <source>
        <dbReference type="Google" id="ProtNLM"/>
    </source>
</evidence>
<dbReference type="PANTHER" id="PTHR36766:SF61">
    <property type="entry name" value="NB-ARC DOMAIN DISEASE RESISTANCE PROTEIN"/>
    <property type="match status" value="1"/>
</dbReference>
<evidence type="ECO:0000313" key="7">
    <source>
        <dbReference type="EMBL" id="KAG6743349.1"/>
    </source>
</evidence>
<dbReference type="Pfam" id="PF23598">
    <property type="entry name" value="LRR_14"/>
    <property type="match status" value="1"/>
</dbReference>
<dbReference type="CDD" id="cd14798">
    <property type="entry name" value="RX-CC_like"/>
    <property type="match status" value="1"/>
</dbReference>
<evidence type="ECO:0000259" key="6">
    <source>
        <dbReference type="Pfam" id="PF23598"/>
    </source>
</evidence>
<dbReference type="AlphaFoldDB" id="A0A8X8C8C2"/>
<dbReference type="InterPro" id="IPR038005">
    <property type="entry name" value="RX-like_CC"/>
</dbReference>
<keyword evidence="8" id="KW-1185">Reference proteome</keyword>
<evidence type="ECO:0000256" key="4">
    <source>
        <dbReference type="ARBA" id="ARBA00022840"/>
    </source>
</evidence>